<evidence type="ECO:0000313" key="3">
    <source>
        <dbReference type="Proteomes" id="UP000622797"/>
    </source>
</evidence>
<keyword evidence="1" id="KW-0472">Membrane</keyword>
<evidence type="ECO:0000256" key="1">
    <source>
        <dbReference type="SAM" id="Phobius"/>
    </source>
</evidence>
<comment type="caution">
    <text evidence="2">The sequence shown here is derived from an EMBL/GenBank/DDBJ whole genome shotgun (WGS) entry which is preliminary data.</text>
</comment>
<dbReference type="OrthoDB" id="5381672at2759"/>
<keyword evidence="1" id="KW-0812">Transmembrane</keyword>
<gene>
    <name evidence="2" type="ORF">FSARC_8147</name>
</gene>
<protein>
    <submittedName>
        <fullName evidence="2">Uncharacterized protein</fullName>
    </submittedName>
</protein>
<feature type="transmembrane region" description="Helical" evidence="1">
    <location>
        <begin position="559"/>
        <end position="583"/>
    </location>
</feature>
<keyword evidence="1" id="KW-1133">Transmembrane helix</keyword>
<keyword evidence="3" id="KW-1185">Reference proteome</keyword>
<reference evidence="2" key="2">
    <citation type="submission" date="2020-05" db="EMBL/GenBank/DDBJ databases">
        <authorList>
            <person name="Kim H.-S."/>
            <person name="Proctor R.H."/>
            <person name="Brown D.W."/>
        </authorList>
    </citation>
    <scope>NUCLEOTIDE SEQUENCE</scope>
    <source>
        <strain evidence="2">NRRL 20472</strain>
    </source>
</reference>
<dbReference type="EMBL" id="JABEXW010000446">
    <property type="protein sequence ID" value="KAF4963894.1"/>
    <property type="molecule type" value="Genomic_DNA"/>
</dbReference>
<organism evidence="2 3">
    <name type="scientific">Fusarium sarcochroum</name>
    <dbReference type="NCBI Taxonomy" id="1208366"/>
    <lineage>
        <taxon>Eukaryota</taxon>
        <taxon>Fungi</taxon>
        <taxon>Dikarya</taxon>
        <taxon>Ascomycota</taxon>
        <taxon>Pezizomycotina</taxon>
        <taxon>Sordariomycetes</taxon>
        <taxon>Hypocreomycetidae</taxon>
        <taxon>Hypocreales</taxon>
        <taxon>Nectriaceae</taxon>
        <taxon>Fusarium</taxon>
        <taxon>Fusarium lateritium species complex</taxon>
    </lineage>
</organism>
<proteinExistence type="predicted"/>
<name>A0A8H4TTY7_9HYPO</name>
<accession>A0A8H4TTY7</accession>
<reference evidence="2" key="1">
    <citation type="journal article" date="2020" name="BMC Genomics">
        <title>Correction to: Identification and distribution of gene clusters required for synthesis of sphingolipid metabolism inhibitors in diverse species of the filamentous fungus Fusarium.</title>
        <authorList>
            <person name="Kim H.S."/>
            <person name="Lohmar J.M."/>
            <person name="Busman M."/>
            <person name="Brown D.W."/>
            <person name="Naumann T.A."/>
            <person name="Divon H.H."/>
            <person name="Lysoe E."/>
            <person name="Uhlig S."/>
            <person name="Proctor R.H."/>
        </authorList>
    </citation>
    <scope>NUCLEOTIDE SEQUENCE</scope>
    <source>
        <strain evidence="2">NRRL 20472</strain>
    </source>
</reference>
<evidence type="ECO:0000313" key="2">
    <source>
        <dbReference type="EMBL" id="KAF4963894.1"/>
    </source>
</evidence>
<sequence>MDLCFLPRDPDLALGVDLRDDVETDNKKLIRRPGRITDATGRECILGIPIVSGLLAHGAVVYSQRRSIGQKLSVLQLFTLANREWLNPLILWKGTSGSNSVQSSLYLWLAVFLILITAVQPPLQSILVRDENMSVVTCKGHPAMHSNFDIPKVCRYPLLDPSTEVIAWDSEPIGLNFCPQNVVVERTSQKIISATREDTQTYLWSDPPYPNRTNENRQTLRWHYAEEGLHAGENHPYFVSSVANGTSTGVYRHHAIRMDSKAKCYEEKSFPDRCKGGRPFEASFSHGELKIDICVEGSYDTVPWNTSRDKQEHSERLWLSLNWNREEYLSDRNYSLRCESVSRRGWFELPNYANNGLVGPLLDEWPSQWTLAHHYNDYYVEGSSREKRYPEKEVPKEDLVRPEIRPGFPIDAFNTEIFMTPGPLMTAALAMFGNTTFFHLASVADEESYNQTIIHMCAQPTFPFRGLFRNMDVPWCNYPFYDIPTIDYFIGEYFYGFSDSKVTEQALEMAMFFANEALLTTTARQRDADFSEWRKNNIDARPIYFNAGSTVTKPKKDMAAVICITVFIGLQVIGLCLLMGFILHTPTWTNTLDADALAQIGGQLKEWGEPRPELRDIPGVVGVDETRRNAESLSVRLSTSQDGSLQSRPAHLSLGGEGLVNRSAMKGMRANSTVIYS</sequence>
<dbReference type="AlphaFoldDB" id="A0A8H4TTY7"/>
<dbReference type="Proteomes" id="UP000622797">
    <property type="component" value="Unassembled WGS sequence"/>
</dbReference>